<accession>A0A511NAR8</accession>
<dbReference type="RefSeq" id="WP_146891458.1">
    <property type="nucleotide sequence ID" value="NZ_BJXB01000048.1"/>
</dbReference>
<evidence type="ECO:0000313" key="2">
    <source>
        <dbReference type="Proteomes" id="UP000321306"/>
    </source>
</evidence>
<dbReference type="AlphaFoldDB" id="A0A511NAR8"/>
<organism evidence="1 2">
    <name type="scientific">Deinococcus cellulosilyticus (strain DSM 18568 / NBRC 106333 / KACC 11606 / 5516J-15)</name>
    <dbReference type="NCBI Taxonomy" id="1223518"/>
    <lineage>
        <taxon>Bacteria</taxon>
        <taxon>Thermotogati</taxon>
        <taxon>Deinococcota</taxon>
        <taxon>Deinococci</taxon>
        <taxon>Deinococcales</taxon>
        <taxon>Deinococcaceae</taxon>
        <taxon>Deinococcus</taxon>
    </lineage>
</organism>
<keyword evidence="2" id="KW-1185">Reference proteome</keyword>
<dbReference type="EMBL" id="BJXB01000048">
    <property type="protein sequence ID" value="GEM49929.1"/>
    <property type="molecule type" value="Genomic_DNA"/>
</dbReference>
<reference evidence="1 2" key="1">
    <citation type="submission" date="2019-07" db="EMBL/GenBank/DDBJ databases">
        <title>Whole genome shotgun sequence of Deinococcus cellulosilyticus NBRC 106333.</title>
        <authorList>
            <person name="Hosoyama A."/>
            <person name="Uohara A."/>
            <person name="Ohji S."/>
            <person name="Ichikawa N."/>
        </authorList>
    </citation>
    <scope>NUCLEOTIDE SEQUENCE [LARGE SCALE GENOMIC DNA]</scope>
    <source>
        <strain evidence="1 2">NBRC 106333</strain>
    </source>
</reference>
<gene>
    <name evidence="1" type="ORF">DC3_55640</name>
</gene>
<evidence type="ECO:0000313" key="1">
    <source>
        <dbReference type="EMBL" id="GEM49929.1"/>
    </source>
</evidence>
<name>A0A511NAR8_DEIC1</name>
<protein>
    <submittedName>
        <fullName evidence="1">Uncharacterized protein</fullName>
    </submittedName>
</protein>
<comment type="caution">
    <text evidence="1">The sequence shown here is derived from an EMBL/GenBank/DDBJ whole genome shotgun (WGS) entry which is preliminary data.</text>
</comment>
<proteinExistence type="predicted"/>
<dbReference type="Proteomes" id="UP000321306">
    <property type="component" value="Unassembled WGS sequence"/>
</dbReference>
<dbReference type="OrthoDB" id="69441at2"/>
<sequence>MQVWQDEYDGIWTCLEGLPGGHNWMMVTLNSRQDQVQAILDGIPQGFKGNMHVLLLPEPTATPFERALELHRPRGVMVLSRNLQGGPGLELPEKHHESTSGLVYLEGGSYPAWTSALVSDGDTMPDLWASVCAKLDTPVVVCTPDRALQVWQHWWESTPLALQNLEC</sequence>